<feature type="chain" id="PRO_5030522484" description="Secreted protein" evidence="1">
    <location>
        <begin position="30"/>
        <end position="142"/>
    </location>
</feature>
<proteinExistence type="predicted"/>
<evidence type="ECO:0000313" key="2">
    <source>
        <dbReference type="EMBL" id="GCD40289.1"/>
    </source>
</evidence>
<keyword evidence="1" id="KW-0732">Signal</keyword>
<evidence type="ECO:0000313" key="3">
    <source>
        <dbReference type="Proteomes" id="UP000287830"/>
    </source>
</evidence>
<comment type="caution">
    <text evidence="2">The sequence shown here is derived from an EMBL/GenBank/DDBJ whole genome shotgun (WGS) entry which is preliminary data.</text>
</comment>
<feature type="signal peptide" evidence="1">
    <location>
        <begin position="1"/>
        <end position="29"/>
    </location>
</feature>
<dbReference type="AlphaFoldDB" id="A0A7U9L3F3"/>
<dbReference type="Proteomes" id="UP000287830">
    <property type="component" value="Unassembled WGS sequence"/>
</dbReference>
<gene>
    <name evidence="2" type="ORF">OEIGOIKO_08146</name>
</gene>
<sequence>MARLRKIAASTPFVGAAALLLATPAAASAATEPHKVPWSTAYGTATAAGQHWVDSTGSTSAPFGTVHVEGDLKNTGSDCYSLWVRWNTDLVVGPPRKHVSQCGSGAAKVKISAAYMPTTVAYVAICRGTKDTKDCNEWKNAY</sequence>
<evidence type="ECO:0008006" key="4">
    <source>
        <dbReference type="Google" id="ProtNLM"/>
    </source>
</evidence>
<protein>
    <recommendedName>
        <fullName evidence="4">Secreted protein</fullName>
    </recommendedName>
</protein>
<accession>A0A7U9L3F3</accession>
<evidence type="ECO:0000256" key="1">
    <source>
        <dbReference type="SAM" id="SignalP"/>
    </source>
</evidence>
<reference evidence="2 3" key="1">
    <citation type="submission" date="2018-11" db="EMBL/GenBank/DDBJ databases">
        <title>Whole genome sequence of Streptomyces chrestomyceticus NBRC 13444(T).</title>
        <authorList>
            <person name="Komaki H."/>
            <person name="Tamura T."/>
        </authorList>
    </citation>
    <scope>NUCLEOTIDE SEQUENCE [LARGE SCALE GENOMIC DNA]</scope>
    <source>
        <strain evidence="2 3">NBRC 13444</strain>
    </source>
</reference>
<organism evidence="2 3">
    <name type="scientific">Streptomyces chrestomyceticus JCM 4735</name>
    <dbReference type="NCBI Taxonomy" id="1306181"/>
    <lineage>
        <taxon>Bacteria</taxon>
        <taxon>Bacillati</taxon>
        <taxon>Actinomycetota</taxon>
        <taxon>Actinomycetes</taxon>
        <taxon>Kitasatosporales</taxon>
        <taxon>Streptomycetaceae</taxon>
        <taxon>Streptomyces</taxon>
    </lineage>
</organism>
<dbReference type="EMBL" id="BHZC01000001">
    <property type="protein sequence ID" value="GCD40289.1"/>
    <property type="molecule type" value="Genomic_DNA"/>
</dbReference>
<name>A0A7U9L3F3_9ACTN</name>